<evidence type="ECO:0000256" key="1">
    <source>
        <dbReference type="SAM" id="MobiDB-lite"/>
    </source>
</evidence>
<feature type="region of interest" description="Disordered" evidence="1">
    <location>
        <begin position="145"/>
        <end position="194"/>
    </location>
</feature>
<dbReference type="Proteomes" id="UP001066276">
    <property type="component" value="Chromosome 8"/>
</dbReference>
<protein>
    <submittedName>
        <fullName evidence="2">Uncharacterized protein</fullName>
    </submittedName>
</protein>
<organism evidence="2 3">
    <name type="scientific">Pleurodeles waltl</name>
    <name type="common">Iberian ribbed newt</name>
    <dbReference type="NCBI Taxonomy" id="8319"/>
    <lineage>
        <taxon>Eukaryota</taxon>
        <taxon>Metazoa</taxon>
        <taxon>Chordata</taxon>
        <taxon>Craniata</taxon>
        <taxon>Vertebrata</taxon>
        <taxon>Euteleostomi</taxon>
        <taxon>Amphibia</taxon>
        <taxon>Batrachia</taxon>
        <taxon>Caudata</taxon>
        <taxon>Salamandroidea</taxon>
        <taxon>Salamandridae</taxon>
        <taxon>Pleurodelinae</taxon>
        <taxon>Pleurodeles</taxon>
    </lineage>
</organism>
<accession>A0AAV7NWF3</accession>
<name>A0AAV7NWF3_PLEWA</name>
<evidence type="ECO:0000313" key="3">
    <source>
        <dbReference type="Proteomes" id="UP001066276"/>
    </source>
</evidence>
<reference evidence="2" key="1">
    <citation type="journal article" date="2022" name="bioRxiv">
        <title>Sequencing and chromosome-scale assembly of the giantPleurodeles waltlgenome.</title>
        <authorList>
            <person name="Brown T."/>
            <person name="Elewa A."/>
            <person name="Iarovenko S."/>
            <person name="Subramanian E."/>
            <person name="Araus A.J."/>
            <person name="Petzold A."/>
            <person name="Susuki M."/>
            <person name="Suzuki K.-i.T."/>
            <person name="Hayashi T."/>
            <person name="Toyoda A."/>
            <person name="Oliveira C."/>
            <person name="Osipova E."/>
            <person name="Leigh N.D."/>
            <person name="Simon A."/>
            <person name="Yun M.H."/>
        </authorList>
    </citation>
    <scope>NUCLEOTIDE SEQUENCE</scope>
    <source>
        <strain evidence="2">20211129_DDA</strain>
        <tissue evidence="2">Liver</tissue>
    </source>
</reference>
<feature type="compositionally biased region" description="Polar residues" evidence="1">
    <location>
        <begin position="157"/>
        <end position="169"/>
    </location>
</feature>
<feature type="region of interest" description="Disordered" evidence="1">
    <location>
        <begin position="38"/>
        <end position="116"/>
    </location>
</feature>
<comment type="caution">
    <text evidence="2">The sequence shown here is derived from an EMBL/GenBank/DDBJ whole genome shotgun (WGS) entry which is preliminary data.</text>
</comment>
<gene>
    <name evidence="2" type="ORF">NDU88_007593</name>
</gene>
<proteinExistence type="predicted"/>
<feature type="compositionally biased region" description="Basic and acidic residues" evidence="1">
    <location>
        <begin position="38"/>
        <end position="48"/>
    </location>
</feature>
<dbReference type="AlphaFoldDB" id="A0AAV7NWF3"/>
<sequence length="194" mass="20953">MKDGQMVELQDDLEKMIAHMWAEALKRGKDWLRAKMEDSGVENQEKDLTAPVVLDLTEETGTGGNTTPPPQRPSKRQRTEAKPTKRASKKPRSGDQTADELLTVAPAPSTPRMPAEGEHISTLIKECFKSFAPLPLRGNGAGLGMDGQGPTGGQPGNQLVSKEQSSTGDPLTAWDTQGKVPDMPVNIGNPRVLF</sequence>
<dbReference type="EMBL" id="JANPWB010000012">
    <property type="protein sequence ID" value="KAJ1119407.1"/>
    <property type="molecule type" value="Genomic_DNA"/>
</dbReference>
<keyword evidence="3" id="KW-1185">Reference proteome</keyword>
<evidence type="ECO:0000313" key="2">
    <source>
        <dbReference type="EMBL" id="KAJ1119407.1"/>
    </source>
</evidence>
<feature type="compositionally biased region" description="Gly residues" evidence="1">
    <location>
        <begin position="145"/>
        <end position="155"/>
    </location>
</feature>